<dbReference type="Gene3D" id="1.20.1440.320">
    <property type="match status" value="1"/>
</dbReference>
<evidence type="ECO:0000256" key="7">
    <source>
        <dbReference type="ARBA" id="ARBA00022801"/>
    </source>
</evidence>
<comment type="similarity">
    <text evidence="3">Belongs to the HAD-like hydrolase superfamily. SerB family.</text>
</comment>
<evidence type="ECO:0000256" key="5">
    <source>
        <dbReference type="ARBA" id="ARBA00022605"/>
    </source>
</evidence>
<gene>
    <name evidence="13" type="ORF">QUF85_17055</name>
</gene>
<keyword evidence="6" id="KW-0479">Metal-binding</keyword>
<accession>A0AAJ1QPX6</accession>
<comment type="cofactor">
    <cofactor evidence="1">
        <name>Mg(2+)</name>
        <dbReference type="ChEBI" id="CHEBI:18420"/>
    </cofactor>
</comment>
<evidence type="ECO:0000256" key="3">
    <source>
        <dbReference type="ARBA" id="ARBA00009184"/>
    </source>
</evidence>
<dbReference type="InterPro" id="IPR050582">
    <property type="entry name" value="HAD-like_SerB"/>
</dbReference>
<reference evidence="13" key="1">
    <citation type="submission" date="2023-06" db="EMBL/GenBank/DDBJ databases">
        <title>Comparative genomics of Bacillaceae isolates and their secondary metabolite potential.</title>
        <authorList>
            <person name="Song L."/>
            <person name="Nielsen L.J."/>
            <person name="Mohite O."/>
            <person name="Xu X."/>
            <person name="Weber T."/>
            <person name="Kovacs A.T."/>
        </authorList>
    </citation>
    <scope>NUCLEOTIDE SEQUENCE</scope>
    <source>
        <strain evidence="13">G1S1</strain>
    </source>
</reference>
<dbReference type="InterPro" id="IPR023214">
    <property type="entry name" value="HAD_sf"/>
</dbReference>
<evidence type="ECO:0000313" key="13">
    <source>
        <dbReference type="EMBL" id="MDM5284989.1"/>
    </source>
</evidence>
<comment type="pathway">
    <text evidence="2">Amino-acid biosynthesis; L-serine biosynthesis; L-serine from 3-phospho-D-glycerate: step 3/3.</text>
</comment>
<evidence type="ECO:0000313" key="14">
    <source>
        <dbReference type="Proteomes" id="UP001238973"/>
    </source>
</evidence>
<evidence type="ECO:0000256" key="6">
    <source>
        <dbReference type="ARBA" id="ARBA00022723"/>
    </source>
</evidence>
<dbReference type="Gene3D" id="3.40.50.1000">
    <property type="entry name" value="HAD superfamily/HAD-like"/>
    <property type="match status" value="1"/>
</dbReference>
<dbReference type="EC" id="3.1.3.3" evidence="4"/>
<dbReference type="GO" id="GO:0036424">
    <property type="term" value="F:L-phosphoserine phosphatase activity"/>
    <property type="evidence" value="ECO:0007669"/>
    <property type="project" value="TreeGrafter"/>
</dbReference>
<evidence type="ECO:0000256" key="2">
    <source>
        <dbReference type="ARBA" id="ARBA00005135"/>
    </source>
</evidence>
<keyword evidence="8" id="KW-0460">Magnesium</keyword>
<dbReference type="GO" id="GO:0000287">
    <property type="term" value="F:magnesium ion binding"/>
    <property type="evidence" value="ECO:0007669"/>
    <property type="project" value="TreeGrafter"/>
</dbReference>
<keyword evidence="5" id="KW-0028">Amino-acid biosynthesis</keyword>
<dbReference type="GO" id="GO:0005737">
    <property type="term" value="C:cytoplasm"/>
    <property type="evidence" value="ECO:0007669"/>
    <property type="project" value="TreeGrafter"/>
</dbReference>
<sequence>MNNRTILKALFGMIVICLFLSTSLGAAASGKAVSNPQKRESHCIQVLDKGKWAPDTYKSVQNLIDKHGAGSTGYDPNRKPYVVFDWDHTSIMNDTEEALFLYQIDHLAYNMQPEEFYEVIKKNVPNGPFSHEFKNLQGEAVTLKEIAEDLKRDYEFLYSNYNGMNGKERLETLHSTDQFKDFKAKMYFLYEAIGETYGVEIGYPWVLYLFANMSTEEVQQLAEASNDYNLGAEMASVTLISPGSMLGKAGTVQVTYTTGLRLASEIANLMHTFMENGIDVYVISASMEEVVEVFSSNPKYGYNLPKENVFGMRLKKKEGITQAEYEDNWPITAREGKVEVIEHAISKTRGGYGPIFVAGDSSTDYEMLTIKSLKLGLIINRLKTGDIGKLAKTAAERMGKNNPKYVLQGRNENTGLWIPTEYTIKLGSNEEKLLAYP</sequence>
<evidence type="ECO:0000256" key="4">
    <source>
        <dbReference type="ARBA" id="ARBA00012640"/>
    </source>
</evidence>
<proteinExistence type="inferred from homology"/>
<comment type="caution">
    <text evidence="13">The sequence shown here is derived from an EMBL/GenBank/DDBJ whole genome shotgun (WGS) entry which is preliminary data.</text>
</comment>
<keyword evidence="12" id="KW-0732">Signal</keyword>
<feature type="chain" id="PRO_5042494452" description="phosphoserine phosphatase" evidence="12">
    <location>
        <begin position="29"/>
        <end position="437"/>
    </location>
</feature>
<dbReference type="AlphaFoldDB" id="A0AAJ1QPX6"/>
<dbReference type="RefSeq" id="WP_289350265.1">
    <property type="nucleotide sequence ID" value="NZ_JAUCFI010000003.1"/>
</dbReference>
<keyword evidence="9" id="KW-0718">Serine biosynthesis</keyword>
<dbReference type="SUPFAM" id="SSF56784">
    <property type="entry name" value="HAD-like"/>
    <property type="match status" value="1"/>
</dbReference>
<evidence type="ECO:0000256" key="11">
    <source>
        <dbReference type="ARBA" id="ARBA00048523"/>
    </source>
</evidence>
<protein>
    <recommendedName>
        <fullName evidence="4">phosphoserine phosphatase</fullName>
        <ecNumber evidence="4">3.1.3.3</ecNumber>
    </recommendedName>
</protein>
<dbReference type="PANTHER" id="PTHR43344:SF2">
    <property type="entry name" value="PHOSPHOSERINE PHOSPHATASE"/>
    <property type="match status" value="1"/>
</dbReference>
<comment type="catalytic activity">
    <reaction evidence="10">
        <text>O-phospho-L-serine + H2O = L-serine + phosphate</text>
        <dbReference type="Rhea" id="RHEA:21208"/>
        <dbReference type="ChEBI" id="CHEBI:15377"/>
        <dbReference type="ChEBI" id="CHEBI:33384"/>
        <dbReference type="ChEBI" id="CHEBI:43474"/>
        <dbReference type="ChEBI" id="CHEBI:57524"/>
        <dbReference type="EC" id="3.1.3.3"/>
    </reaction>
</comment>
<evidence type="ECO:0000256" key="9">
    <source>
        <dbReference type="ARBA" id="ARBA00023299"/>
    </source>
</evidence>
<evidence type="ECO:0000256" key="10">
    <source>
        <dbReference type="ARBA" id="ARBA00048138"/>
    </source>
</evidence>
<comment type="catalytic activity">
    <reaction evidence="11">
        <text>O-phospho-D-serine + H2O = D-serine + phosphate</text>
        <dbReference type="Rhea" id="RHEA:24873"/>
        <dbReference type="ChEBI" id="CHEBI:15377"/>
        <dbReference type="ChEBI" id="CHEBI:35247"/>
        <dbReference type="ChEBI" id="CHEBI:43474"/>
        <dbReference type="ChEBI" id="CHEBI:58680"/>
        <dbReference type="EC" id="3.1.3.3"/>
    </reaction>
</comment>
<evidence type="ECO:0000256" key="12">
    <source>
        <dbReference type="SAM" id="SignalP"/>
    </source>
</evidence>
<dbReference type="InterPro" id="IPR036412">
    <property type="entry name" value="HAD-like_sf"/>
</dbReference>
<organism evidence="13 14">
    <name type="scientific">Peribacillus frigoritolerans</name>
    <dbReference type="NCBI Taxonomy" id="450367"/>
    <lineage>
        <taxon>Bacteria</taxon>
        <taxon>Bacillati</taxon>
        <taxon>Bacillota</taxon>
        <taxon>Bacilli</taxon>
        <taxon>Bacillales</taxon>
        <taxon>Bacillaceae</taxon>
        <taxon>Peribacillus</taxon>
    </lineage>
</organism>
<dbReference type="EMBL" id="JAUCFI010000003">
    <property type="protein sequence ID" value="MDM5284989.1"/>
    <property type="molecule type" value="Genomic_DNA"/>
</dbReference>
<dbReference type="GO" id="GO:0006564">
    <property type="term" value="P:L-serine biosynthetic process"/>
    <property type="evidence" value="ECO:0007669"/>
    <property type="project" value="UniProtKB-KW"/>
</dbReference>
<dbReference type="Proteomes" id="UP001238973">
    <property type="component" value="Unassembled WGS sequence"/>
</dbReference>
<keyword evidence="7 13" id="KW-0378">Hydrolase</keyword>
<dbReference type="PANTHER" id="PTHR43344">
    <property type="entry name" value="PHOSPHOSERINE PHOSPHATASE"/>
    <property type="match status" value="1"/>
</dbReference>
<evidence type="ECO:0000256" key="1">
    <source>
        <dbReference type="ARBA" id="ARBA00001946"/>
    </source>
</evidence>
<name>A0AAJ1QPX6_9BACI</name>
<evidence type="ECO:0000256" key="8">
    <source>
        <dbReference type="ARBA" id="ARBA00022842"/>
    </source>
</evidence>
<feature type="signal peptide" evidence="12">
    <location>
        <begin position="1"/>
        <end position="28"/>
    </location>
</feature>